<dbReference type="NCBIfam" id="TIGR00732">
    <property type="entry name" value="dprA"/>
    <property type="match status" value="1"/>
</dbReference>
<evidence type="ECO:0000313" key="4">
    <source>
        <dbReference type="Proteomes" id="UP001597267"/>
    </source>
</evidence>
<sequence>MFTDYLLKLKLSQVFTNQQLLRVAQYLQTEEKQPTLATLLAVTQVKPEKRYRVHEMLRASDLDQKVAFNKQHTKTLTILDDQYPLRLREIYNPPALLFYRGDLAILQQTCLGIVGARNCTNYAEIAINRILMNIQDIAVVSGLAMGVDRIAHQVALQSSLKTVAVIGSGLDQVYPKQNRSLQQQISTDGLLITEYPLGVTPRPYHFPQRNRIIAGFVHGLLVVEAKERSGSLITASLALENNRQIFAIPGSIFSPLSKGANQLIQAGATPVEKATDILNELTYFE</sequence>
<dbReference type="EMBL" id="JBHTOP010000023">
    <property type="protein sequence ID" value="MFD1672269.1"/>
    <property type="molecule type" value="Genomic_DNA"/>
</dbReference>
<dbReference type="InterPro" id="IPR003488">
    <property type="entry name" value="DprA"/>
</dbReference>
<comment type="similarity">
    <text evidence="1">Belongs to the DprA/Smf family.</text>
</comment>
<dbReference type="Pfam" id="PF02481">
    <property type="entry name" value="DNA_processg_A"/>
    <property type="match status" value="1"/>
</dbReference>
<dbReference type="Gene3D" id="3.40.50.450">
    <property type="match status" value="1"/>
</dbReference>
<dbReference type="Proteomes" id="UP001597267">
    <property type="component" value="Unassembled WGS sequence"/>
</dbReference>
<comment type="caution">
    <text evidence="3">The sequence shown here is derived from an EMBL/GenBank/DDBJ whole genome shotgun (WGS) entry which is preliminary data.</text>
</comment>
<dbReference type="PANTHER" id="PTHR43022">
    <property type="entry name" value="PROTEIN SMF"/>
    <property type="match status" value="1"/>
</dbReference>
<organism evidence="3 4">
    <name type="scientific">Agrilactobacillus yilanensis</name>
    <dbReference type="NCBI Taxonomy" id="2485997"/>
    <lineage>
        <taxon>Bacteria</taxon>
        <taxon>Bacillati</taxon>
        <taxon>Bacillota</taxon>
        <taxon>Bacilli</taxon>
        <taxon>Lactobacillales</taxon>
        <taxon>Lactobacillaceae</taxon>
        <taxon>Agrilactobacillus</taxon>
    </lineage>
</organism>
<accession>A0ABW4J7C1</accession>
<dbReference type="SUPFAM" id="SSF102405">
    <property type="entry name" value="MCP/YpsA-like"/>
    <property type="match status" value="1"/>
</dbReference>
<dbReference type="InterPro" id="IPR057666">
    <property type="entry name" value="DrpA_SLOG"/>
</dbReference>
<name>A0ABW4J7C1_9LACO</name>
<evidence type="ECO:0000259" key="2">
    <source>
        <dbReference type="Pfam" id="PF02481"/>
    </source>
</evidence>
<dbReference type="PANTHER" id="PTHR43022:SF1">
    <property type="entry name" value="PROTEIN SMF"/>
    <property type="match status" value="1"/>
</dbReference>
<evidence type="ECO:0000313" key="3">
    <source>
        <dbReference type="EMBL" id="MFD1672269.1"/>
    </source>
</evidence>
<proteinExistence type="inferred from homology"/>
<dbReference type="RefSeq" id="WP_164507036.1">
    <property type="nucleotide sequence ID" value="NZ_JBHTOP010000023.1"/>
</dbReference>
<evidence type="ECO:0000256" key="1">
    <source>
        <dbReference type="ARBA" id="ARBA00006525"/>
    </source>
</evidence>
<gene>
    <name evidence="3" type="primary">dprA</name>
    <name evidence="3" type="ORF">ACFQ5M_09185</name>
</gene>
<reference evidence="4" key="1">
    <citation type="journal article" date="2019" name="Int. J. Syst. Evol. Microbiol.">
        <title>The Global Catalogue of Microorganisms (GCM) 10K type strain sequencing project: providing services to taxonomists for standard genome sequencing and annotation.</title>
        <authorList>
            <consortium name="The Broad Institute Genomics Platform"/>
            <consortium name="The Broad Institute Genome Sequencing Center for Infectious Disease"/>
            <person name="Wu L."/>
            <person name="Ma J."/>
        </authorList>
    </citation>
    <scope>NUCLEOTIDE SEQUENCE [LARGE SCALE GENOMIC DNA]</scope>
    <source>
        <strain evidence="4">CCM 8896</strain>
    </source>
</reference>
<keyword evidence="4" id="KW-1185">Reference proteome</keyword>
<feature type="domain" description="Smf/DprA SLOG" evidence="2">
    <location>
        <begin position="75"/>
        <end position="281"/>
    </location>
</feature>
<protein>
    <submittedName>
        <fullName evidence="3">DNA-processing protein DprA</fullName>
    </submittedName>
</protein>